<protein>
    <recommendedName>
        <fullName evidence="1">Right handed beta helix domain-containing protein</fullName>
    </recommendedName>
</protein>
<keyword evidence="3" id="KW-1185">Reference proteome</keyword>
<evidence type="ECO:0000259" key="1">
    <source>
        <dbReference type="Pfam" id="PF13229"/>
    </source>
</evidence>
<sequence length="1006" mass="109243">MLGVSLSLFADKHDEHTLAVEISSFVLICDSASDWGSSLLSNSSFSSCFTNEAPAPVGRPTQDSSKTIQEHTDSTRLVRDDLSESFADLEVWVISCTFSGLASEFYGSAILIDTFDTAVVITDSSFENCHSTGFFSDGGAITLRRNTPPAAGSKFSLTLFHCDFSNNTAGSTGGHLFVQNYSPVTVAQCTFKDSRSSTDTPLNQMNSIHFIFDDDCRFDNTTISSNEGSRVGGICFDQGLETGKIVLTDVLFKDNECSSSYLRSLLTDCMFQNDIGVANNRFFDCFSTSALPRCGTNFADTLFPDFIGPTIKSVSQTKQKNEKGDGYEVALSFVGVFTGTNRKYDVTLEAADGTRLVAKKVSFNKTVGTATFTLGNPSVPGITPFSSYKIVSVEKSVIESTSNEFDVGEGEEPDWKWWHHTSESRADSMVGLSFTTLQGPTLTDINAGLNPSNVDEAIVVLSIFDALVGSFTLFVYDVLDPLKQEISIGPFSISSTSTTSSHIVPLHPSGILLYEKTYIVASISSSTTTVTHGYRYFSVPARPPLTKAAFLFATSSHTSFNIRIEGADLPQDKVYEVTLDGFDTPIEVTFTTTTFGLSEELALGWTDSLNFDTAYPLVSLIHKETTHSLPCSHLTLQTDPRPDPLELFANDSVHSDPKFCGAKERPCSSLDVAWLIVEAYSAQTVSLVVIKEASLSSPISIGVAQDVIVKQHLLTPTLVIPSTASLGDSTGFISVSGTLEMREVNIDIQAEALSFVLFDVEEGKLVLKDVQISGVLSSSDLLDGIAGLCAWETGLIKLHNAKMETHSCEFSSIEMGEIWMESSNLSLISTQILSNGARFSSFPSAQQDVMCKSGTISILPSASDTTEDHWISSSSECSVTLNGSELKWPHFVASLDATNCTSTQSKKKDSFSVSIVGTKLIPCDLKLEVGFVERDSSETVDRIVLTVVSLVESEMLERKERSSAQKLTPLARSCHRRFCSPPPRPARHCRCCDLPSNEEIVQIRVV</sequence>
<evidence type="ECO:0000313" key="2">
    <source>
        <dbReference type="EMBL" id="KAK2954395.1"/>
    </source>
</evidence>
<proteinExistence type="predicted"/>
<dbReference type="Proteomes" id="UP001281761">
    <property type="component" value="Unassembled WGS sequence"/>
</dbReference>
<name>A0ABQ9XRQ0_9EUKA</name>
<accession>A0ABQ9XRQ0</accession>
<evidence type="ECO:0000313" key="3">
    <source>
        <dbReference type="Proteomes" id="UP001281761"/>
    </source>
</evidence>
<dbReference type="SUPFAM" id="SSF51126">
    <property type="entry name" value="Pectin lyase-like"/>
    <property type="match status" value="1"/>
</dbReference>
<gene>
    <name evidence="2" type="ORF">BLNAU_10727</name>
</gene>
<organism evidence="2 3">
    <name type="scientific">Blattamonas nauphoetae</name>
    <dbReference type="NCBI Taxonomy" id="2049346"/>
    <lineage>
        <taxon>Eukaryota</taxon>
        <taxon>Metamonada</taxon>
        <taxon>Preaxostyla</taxon>
        <taxon>Oxymonadida</taxon>
        <taxon>Blattamonas</taxon>
    </lineage>
</organism>
<dbReference type="Gene3D" id="2.160.20.10">
    <property type="entry name" value="Single-stranded right-handed beta-helix, Pectin lyase-like"/>
    <property type="match status" value="1"/>
</dbReference>
<dbReference type="InterPro" id="IPR012334">
    <property type="entry name" value="Pectin_lyas_fold"/>
</dbReference>
<dbReference type="EMBL" id="JARBJD010000079">
    <property type="protein sequence ID" value="KAK2954395.1"/>
    <property type="molecule type" value="Genomic_DNA"/>
</dbReference>
<comment type="caution">
    <text evidence="2">The sequence shown here is derived from an EMBL/GenBank/DDBJ whole genome shotgun (WGS) entry which is preliminary data.</text>
</comment>
<dbReference type="Pfam" id="PF13229">
    <property type="entry name" value="Beta_helix"/>
    <property type="match status" value="1"/>
</dbReference>
<dbReference type="InterPro" id="IPR011050">
    <property type="entry name" value="Pectin_lyase_fold/virulence"/>
</dbReference>
<feature type="domain" description="Right handed beta helix" evidence="1">
    <location>
        <begin position="109"/>
        <end position="266"/>
    </location>
</feature>
<dbReference type="InterPro" id="IPR039448">
    <property type="entry name" value="Beta_helix"/>
</dbReference>
<reference evidence="2 3" key="1">
    <citation type="journal article" date="2022" name="bioRxiv">
        <title>Genomics of Preaxostyla Flagellates Illuminates Evolutionary Transitions and the Path Towards Mitochondrial Loss.</title>
        <authorList>
            <person name="Novak L.V.F."/>
            <person name="Treitli S.C."/>
            <person name="Pyrih J."/>
            <person name="Halakuc P."/>
            <person name="Pipaliya S.V."/>
            <person name="Vacek V."/>
            <person name="Brzon O."/>
            <person name="Soukal P."/>
            <person name="Eme L."/>
            <person name="Dacks J.B."/>
            <person name="Karnkowska A."/>
            <person name="Elias M."/>
            <person name="Hampl V."/>
        </authorList>
    </citation>
    <scope>NUCLEOTIDE SEQUENCE [LARGE SCALE GENOMIC DNA]</scope>
    <source>
        <strain evidence="2">NAU3</strain>
        <tissue evidence="2">Gut</tissue>
    </source>
</reference>